<feature type="transmembrane region" description="Helical" evidence="1">
    <location>
        <begin position="120"/>
        <end position="141"/>
    </location>
</feature>
<dbReference type="EMBL" id="JBEPMA010000001">
    <property type="protein sequence ID" value="MET3616637.1"/>
    <property type="molecule type" value="Genomic_DNA"/>
</dbReference>
<keyword evidence="1" id="KW-1133">Transmembrane helix</keyword>
<proteinExistence type="predicted"/>
<keyword evidence="3" id="KW-1185">Reference proteome</keyword>
<evidence type="ECO:0000313" key="3">
    <source>
        <dbReference type="Proteomes" id="UP001549162"/>
    </source>
</evidence>
<gene>
    <name evidence="2" type="ORF">ABID14_000257</name>
</gene>
<dbReference type="RefSeq" id="WP_354366641.1">
    <property type="nucleotide sequence ID" value="NZ_JBEPMA010000001.1"/>
</dbReference>
<comment type="caution">
    <text evidence="2">The sequence shown here is derived from an EMBL/GenBank/DDBJ whole genome shotgun (WGS) entry which is preliminary data.</text>
</comment>
<evidence type="ECO:0000313" key="2">
    <source>
        <dbReference type="EMBL" id="MET3616637.1"/>
    </source>
</evidence>
<name>A0ABV2J779_9FIRM</name>
<reference evidence="2 3" key="1">
    <citation type="submission" date="2024-06" db="EMBL/GenBank/DDBJ databases">
        <title>Genomic Encyclopedia of Type Strains, Phase IV (KMG-IV): sequencing the most valuable type-strain genomes for metagenomic binning, comparative biology and taxonomic classification.</title>
        <authorList>
            <person name="Goeker M."/>
        </authorList>
    </citation>
    <scope>NUCLEOTIDE SEQUENCE [LARGE SCALE GENOMIC DNA]</scope>
    <source>
        <strain evidence="2 3">DSM 21460</strain>
    </source>
</reference>
<accession>A0ABV2J779</accession>
<keyword evidence="1" id="KW-0812">Transmembrane</keyword>
<keyword evidence="1" id="KW-0472">Membrane</keyword>
<organism evidence="2 3">
    <name type="scientific">Peptoniphilus olsenii</name>
    <dbReference type="NCBI Taxonomy" id="411570"/>
    <lineage>
        <taxon>Bacteria</taxon>
        <taxon>Bacillati</taxon>
        <taxon>Bacillota</taxon>
        <taxon>Tissierellia</taxon>
        <taxon>Tissierellales</taxon>
        <taxon>Peptoniphilaceae</taxon>
        <taxon>Peptoniphilus</taxon>
    </lineage>
</organism>
<dbReference type="Proteomes" id="UP001549162">
    <property type="component" value="Unassembled WGS sequence"/>
</dbReference>
<protein>
    <submittedName>
        <fullName evidence="2">Uncharacterized protein</fullName>
    </submittedName>
</protein>
<evidence type="ECO:0000256" key="1">
    <source>
        <dbReference type="SAM" id="Phobius"/>
    </source>
</evidence>
<sequence length="144" mass="17337">MLENLETYDVKILNYINKHTKVHINEIMKKYPDKKYSTKYRLDCLSEQNYSRHYNGRIQLPIDNTSYLNKEYVHLEDKKTKVTSSEFTGYYYVSDLGKKFLQNYKTTSREKHMSEFIRSFFFPMLIAFLTTLLTIWITSLIQSL</sequence>